<dbReference type="InterPro" id="IPR005110">
    <property type="entry name" value="MoeA_linker/N"/>
</dbReference>
<dbReference type="InterPro" id="IPR005111">
    <property type="entry name" value="MoeA_C_domain_IV"/>
</dbReference>
<dbReference type="PANTHER" id="PTHR10192">
    <property type="entry name" value="MOLYBDOPTERIN BIOSYNTHESIS PROTEIN"/>
    <property type="match status" value="1"/>
</dbReference>
<feature type="domain" description="MoaB/Mog" evidence="7">
    <location>
        <begin position="179"/>
        <end position="338"/>
    </location>
</feature>
<keyword evidence="4 6" id="KW-0501">Molybdenum cofactor biosynthesis</keyword>
<proteinExistence type="inferred from homology"/>
<keyword evidence="9" id="KW-1185">Reference proteome</keyword>
<sequence length="425" mass="44882">MALLPVEEALARLLASAQPLQKTEDLPLAAARGRILAAPVTARLTQPPFDASAMDGYALRATDAAEPGAILELVGESAAGHGFDGTVQAGQCVRIFTGAPMPAGADTVLLQEDAEKMEDGRVLARIAVPLNRHIRPRGQDFAEGDQLLTPGTQLDFRNLTLAAAANQPTLTVYRKPLLAILATGDELVLPGARPGASQIIASNTFGIAALAEENGADVLDLGLVKDDRAAIADAVRRAQQAGADVLVTVGGASVGDHDLVGAALQDAGMVLDFWKIAMRPGKPLMVGRLECFQEKWEPVFRPETGENLPISTPVLGLPGNPVSSMVCSLLFLEPLLAHLGHRQPPKRLDVARSAVTLKANDQRQDYLRGRLTADADGAWVAEPFGKQDSSMTRILASADCLIIRPPHAPELPAGNLCPILRIGQL</sequence>
<dbReference type="RefSeq" id="WP_307158129.1">
    <property type="nucleotide sequence ID" value="NZ_JAUSWH010000006.1"/>
</dbReference>
<dbReference type="InterPro" id="IPR036688">
    <property type="entry name" value="MoeA_C_domain_IV_sf"/>
</dbReference>
<comment type="cofactor">
    <cofactor evidence="6">
        <name>Mg(2+)</name>
        <dbReference type="ChEBI" id="CHEBI:18420"/>
    </cofactor>
</comment>
<dbReference type="SUPFAM" id="SSF53218">
    <property type="entry name" value="Molybdenum cofactor biosynthesis proteins"/>
    <property type="match status" value="1"/>
</dbReference>
<evidence type="ECO:0000259" key="7">
    <source>
        <dbReference type="SMART" id="SM00852"/>
    </source>
</evidence>
<dbReference type="InterPro" id="IPR001453">
    <property type="entry name" value="MoaB/Mog_dom"/>
</dbReference>
<dbReference type="EMBL" id="JAUSWH010000006">
    <property type="protein sequence ID" value="MDQ0455927.1"/>
    <property type="molecule type" value="Genomic_DNA"/>
</dbReference>
<dbReference type="Proteomes" id="UP001235269">
    <property type="component" value="Unassembled WGS sequence"/>
</dbReference>
<dbReference type="SUPFAM" id="SSF63867">
    <property type="entry name" value="MoeA C-terminal domain-like"/>
    <property type="match status" value="1"/>
</dbReference>
<dbReference type="SMART" id="SM00852">
    <property type="entry name" value="MoCF_biosynth"/>
    <property type="match status" value="1"/>
</dbReference>
<gene>
    <name evidence="8" type="ORF">QO005_002267</name>
</gene>
<dbReference type="PROSITE" id="PS01079">
    <property type="entry name" value="MOCF_BIOSYNTHESIS_2"/>
    <property type="match status" value="1"/>
</dbReference>
<dbReference type="Pfam" id="PF00994">
    <property type="entry name" value="MoCF_biosynth"/>
    <property type="match status" value="1"/>
</dbReference>
<reference evidence="8 9" key="1">
    <citation type="submission" date="2023-07" db="EMBL/GenBank/DDBJ databases">
        <title>Genomic Encyclopedia of Type Strains, Phase IV (KMG-IV): sequencing the most valuable type-strain genomes for metagenomic binning, comparative biology and taxonomic classification.</title>
        <authorList>
            <person name="Goeker M."/>
        </authorList>
    </citation>
    <scope>NUCLEOTIDE SEQUENCE [LARGE SCALE GENOMIC DNA]</scope>
    <source>
        <strain evidence="8 9">DSM 100301</strain>
    </source>
</reference>
<comment type="catalytic activity">
    <reaction evidence="5">
        <text>adenylyl-molybdopterin + molybdate = Mo-molybdopterin + AMP + H(+)</text>
        <dbReference type="Rhea" id="RHEA:35047"/>
        <dbReference type="ChEBI" id="CHEBI:15378"/>
        <dbReference type="ChEBI" id="CHEBI:36264"/>
        <dbReference type="ChEBI" id="CHEBI:62727"/>
        <dbReference type="ChEBI" id="CHEBI:71302"/>
        <dbReference type="ChEBI" id="CHEBI:456215"/>
        <dbReference type="EC" id="2.10.1.1"/>
    </reaction>
</comment>
<dbReference type="EC" id="2.10.1.1" evidence="6"/>
<comment type="function">
    <text evidence="1 6">Catalyzes the insertion of molybdate into adenylated molybdopterin with the concomitant release of AMP.</text>
</comment>
<dbReference type="GO" id="GO:0061599">
    <property type="term" value="F:molybdopterin molybdotransferase activity"/>
    <property type="evidence" value="ECO:0007669"/>
    <property type="project" value="UniProtKB-EC"/>
</dbReference>
<dbReference type="Gene3D" id="2.40.340.10">
    <property type="entry name" value="MoeA, C-terminal, domain IV"/>
    <property type="match status" value="1"/>
</dbReference>
<accession>A0ABU0ICF8</accession>
<evidence type="ECO:0000256" key="3">
    <source>
        <dbReference type="ARBA" id="ARBA00010763"/>
    </source>
</evidence>
<keyword evidence="6" id="KW-0460">Magnesium</keyword>
<evidence type="ECO:0000256" key="2">
    <source>
        <dbReference type="ARBA" id="ARBA00005046"/>
    </source>
</evidence>
<evidence type="ECO:0000313" key="8">
    <source>
        <dbReference type="EMBL" id="MDQ0455927.1"/>
    </source>
</evidence>
<dbReference type="Pfam" id="PF03453">
    <property type="entry name" value="MoeA_N"/>
    <property type="match status" value="1"/>
</dbReference>
<organism evidence="8 9">
    <name type="scientific">Rhizobium paknamense</name>
    <dbReference type="NCBI Taxonomy" id="1206817"/>
    <lineage>
        <taxon>Bacteria</taxon>
        <taxon>Pseudomonadati</taxon>
        <taxon>Pseudomonadota</taxon>
        <taxon>Alphaproteobacteria</taxon>
        <taxon>Hyphomicrobiales</taxon>
        <taxon>Rhizobiaceae</taxon>
        <taxon>Rhizobium/Agrobacterium group</taxon>
        <taxon>Rhizobium</taxon>
    </lineage>
</organism>
<dbReference type="Gene3D" id="3.40.980.10">
    <property type="entry name" value="MoaB/Mog-like domain"/>
    <property type="match status" value="1"/>
</dbReference>
<dbReference type="NCBIfam" id="NF045515">
    <property type="entry name" value="Glp_gephyrin"/>
    <property type="match status" value="1"/>
</dbReference>
<dbReference type="InterPro" id="IPR036135">
    <property type="entry name" value="MoeA_linker/N_sf"/>
</dbReference>
<name>A0ABU0ICF8_9HYPH</name>
<comment type="similarity">
    <text evidence="3 6">Belongs to the MoeA family.</text>
</comment>
<keyword evidence="6 8" id="KW-0808">Transferase</keyword>
<keyword evidence="6" id="KW-0479">Metal-binding</keyword>
<comment type="pathway">
    <text evidence="2 6">Cofactor biosynthesis; molybdopterin biosynthesis.</text>
</comment>
<dbReference type="SUPFAM" id="SSF63882">
    <property type="entry name" value="MoeA N-terminal region -like"/>
    <property type="match status" value="1"/>
</dbReference>
<protein>
    <recommendedName>
        <fullName evidence="6">Molybdopterin molybdenumtransferase</fullName>
        <ecNumber evidence="6">2.10.1.1</ecNumber>
    </recommendedName>
</protein>
<dbReference type="Pfam" id="PF03454">
    <property type="entry name" value="MoeA_C"/>
    <property type="match status" value="1"/>
</dbReference>
<dbReference type="InterPro" id="IPR038987">
    <property type="entry name" value="MoeA-like"/>
</dbReference>
<evidence type="ECO:0000256" key="6">
    <source>
        <dbReference type="RuleBase" id="RU365090"/>
    </source>
</evidence>
<keyword evidence="6" id="KW-0500">Molybdenum</keyword>
<comment type="caution">
    <text evidence="8">The sequence shown here is derived from an EMBL/GenBank/DDBJ whole genome shotgun (WGS) entry which is preliminary data.</text>
</comment>
<evidence type="ECO:0000256" key="5">
    <source>
        <dbReference type="ARBA" id="ARBA00047317"/>
    </source>
</evidence>
<dbReference type="Gene3D" id="2.170.190.11">
    <property type="entry name" value="Molybdopterin biosynthesis moea protein, domain 3"/>
    <property type="match status" value="1"/>
</dbReference>
<dbReference type="CDD" id="cd00887">
    <property type="entry name" value="MoeA"/>
    <property type="match status" value="1"/>
</dbReference>
<dbReference type="PANTHER" id="PTHR10192:SF5">
    <property type="entry name" value="GEPHYRIN"/>
    <property type="match status" value="1"/>
</dbReference>
<dbReference type="Gene3D" id="3.90.105.10">
    <property type="entry name" value="Molybdopterin biosynthesis moea protein, domain 2"/>
    <property type="match status" value="1"/>
</dbReference>
<evidence type="ECO:0000313" key="9">
    <source>
        <dbReference type="Proteomes" id="UP001235269"/>
    </source>
</evidence>
<dbReference type="InterPro" id="IPR008284">
    <property type="entry name" value="MoCF_biosynth_CS"/>
</dbReference>
<dbReference type="InterPro" id="IPR036425">
    <property type="entry name" value="MoaB/Mog-like_dom_sf"/>
</dbReference>
<evidence type="ECO:0000256" key="4">
    <source>
        <dbReference type="ARBA" id="ARBA00023150"/>
    </source>
</evidence>
<evidence type="ECO:0000256" key="1">
    <source>
        <dbReference type="ARBA" id="ARBA00002901"/>
    </source>
</evidence>